<proteinExistence type="predicted"/>
<name>A0ACB7Z7Q4_9ERIC</name>
<protein>
    <submittedName>
        <fullName evidence="1">Uncharacterized protein</fullName>
    </submittedName>
</protein>
<evidence type="ECO:0000313" key="1">
    <source>
        <dbReference type="EMBL" id="KAH7861793.1"/>
    </source>
</evidence>
<dbReference type="EMBL" id="CM037154">
    <property type="protein sequence ID" value="KAH7861793.1"/>
    <property type="molecule type" value="Genomic_DNA"/>
</dbReference>
<dbReference type="Proteomes" id="UP000828048">
    <property type="component" value="Chromosome 4"/>
</dbReference>
<organism evidence="1 2">
    <name type="scientific">Vaccinium darrowii</name>
    <dbReference type="NCBI Taxonomy" id="229202"/>
    <lineage>
        <taxon>Eukaryota</taxon>
        <taxon>Viridiplantae</taxon>
        <taxon>Streptophyta</taxon>
        <taxon>Embryophyta</taxon>
        <taxon>Tracheophyta</taxon>
        <taxon>Spermatophyta</taxon>
        <taxon>Magnoliopsida</taxon>
        <taxon>eudicotyledons</taxon>
        <taxon>Gunneridae</taxon>
        <taxon>Pentapetalae</taxon>
        <taxon>asterids</taxon>
        <taxon>Ericales</taxon>
        <taxon>Ericaceae</taxon>
        <taxon>Vaccinioideae</taxon>
        <taxon>Vaccinieae</taxon>
        <taxon>Vaccinium</taxon>
    </lineage>
</organism>
<evidence type="ECO:0000313" key="2">
    <source>
        <dbReference type="Proteomes" id="UP000828048"/>
    </source>
</evidence>
<accession>A0ACB7Z7Q4</accession>
<keyword evidence="2" id="KW-1185">Reference proteome</keyword>
<reference evidence="1 2" key="1">
    <citation type="journal article" date="2021" name="Hortic Res">
        <title>High-quality reference genome and annotation aids understanding of berry development for evergreen blueberry (Vaccinium darrowii).</title>
        <authorList>
            <person name="Yu J."/>
            <person name="Hulse-Kemp A.M."/>
            <person name="Babiker E."/>
            <person name="Staton M."/>
        </authorList>
    </citation>
    <scope>NUCLEOTIDE SEQUENCE [LARGE SCALE GENOMIC DNA]</scope>
    <source>
        <strain evidence="2">cv. NJ 8807/NJ 8810</strain>
        <tissue evidence="1">Young leaf</tissue>
    </source>
</reference>
<gene>
    <name evidence="1" type="ORF">Vadar_030916</name>
</gene>
<sequence>MERDGSEFFTLFVDNLPKDVGIHWFRNFFNRFGVVKDAFIPSKCSKVTNRRFGFIRYNCATSADVAISKANGVWIEDRKLFVKFAAFKDQRKLRYHNKDGQASSFNTKIRFSGVSSKRGEDMFTTWRREVLLSNFLMLMW</sequence>
<comment type="caution">
    <text evidence="1">The sequence shown here is derived from an EMBL/GenBank/DDBJ whole genome shotgun (WGS) entry which is preliminary data.</text>
</comment>